<evidence type="ECO:0000313" key="5">
    <source>
        <dbReference type="Proteomes" id="UP000494106"/>
    </source>
</evidence>
<name>A0A8S0YZ02_ARCPL</name>
<dbReference type="OrthoDB" id="354at2759"/>
<accession>A0A8S0YZ02</accession>
<evidence type="ECO:0000256" key="2">
    <source>
        <dbReference type="ARBA" id="ARBA00023002"/>
    </source>
</evidence>
<keyword evidence="2" id="KW-0560">Oxidoreductase</keyword>
<gene>
    <name evidence="4" type="ORF">APLA_LOCUS1972</name>
</gene>
<proteinExistence type="predicted"/>
<dbReference type="GO" id="GO:0016627">
    <property type="term" value="F:oxidoreductase activity, acting on the CH-CH group of donors"/>
    <property type="evidence" value="ECO:0007669"/>
    <property type="project" value="InterPro"/>
</dbReference>
<evidence type="ECO:0000313" key="4">
    <source>
        <dbReference type="EMBL" id="CAB3224466.1"/>
    </source>
</evidence>
<dbReference type="EMBL" id="CADEBC010000147">
    <property type="protein sequence ID" value="CAB3224466.1"/>
    <property type="molecule type" value="Genomic_DNA"/>
</dbReference>
<comment type="caution">
    <text evidence="4">The sequence shown here is derived from an EMBL/GenBank/DDBJ whole genome shotgun (WGS) entry which is preliminary data.</text>
</comment>
<keyword evidence="5" id="KW-1185">Reference proteome</keyword>
<evidence type="ECO:0000256" key="1">
    <source>
        <dbReference type="ARBA" id="ARBA00022946"/>
    </source>
</evidence>
<dbReference type="InterPro" id="IPR049448">
    <property type="entry name" value="ACAD9/ACADV-like_C"/>
</dbReference>
<dbReference type="AlphaFoldDB" id="A0A8S0YZ02"/>
<feature type="domain" description="ACAD9/ACADV-like C-terminal" evidence="3">
    <location>
        <begin position="478"/>
        <end position="593"/>
    </location>
</feature>
<dbReference type="SUPFAM" id="SSF56645">
    <property type="entry name" value="Acyl-CoA dehydrogenase NM domain-like"/>
    <property type="match status" value="1"/>
</dbReference>
<dbReference type="InterPro" id="IPR036250">
    <property type="entry name" value="AcylCo_DH-like_C"/>
</dbReference>
<dbReference type="Proteomes" id="UP000494106">
    <property type="component" value="Unassembled WGS sequence"/>
</dbReference>
<dbReference type="SUPFAM" id="SSF47203">
    <property type="entry name" value="Acyl-CoA dehydrogenase C-terminal domain-like"/>
    <property type="match status" value="1"/>
</dbReference>
<protein>
    <recommendedName>
        <fullName evidence="3">ACAD9/ACADV-like C-terminal domain-containing protein</fullName>
    </recommendedName>
</protein>
<organism evidence="4 5">
    <name type="scientific">Arctia plantaginis</name>
    <name type="common">Wood tiger moth</name>
    <name type="synonym">Phalaena plantaginis</name>
    <dbReference type="NCBI Taxonomy" id="874455"/>
    <lineage>
        <taxon>Eukaryota</taxon>
        <taxon>Metazoa</taxon>
        <taxon>Ecdysozoa</taxon>
        <taxon>Arthropoda</taxon>
        <taxon>Hexapoda</taxon>
        <taxon>Insecta</taxon>
        <taxon>Pterygota</taxon>
        <taxon>Neoptera</taxon>
        <taxon>Endopterygota</taxon>
        <taxon>Lepidoptera</taxon>
        <taxon>Glossata</taxon>
        <taxon>Ditrysia</taxon>
        <taxon>Noctuoidea</taxon>
        <taxon>Erebidae</taxon>
        <taxon>Arctiinae</taxon>
        <taxon>Arctia</taxon>
    </lineage>
</organism>
<dbReference type="Pfam" id="PF21343">
    <property type="entry name" value="ACAD9-ACADV_C"/>
    <property type="match status" value="1"/>
</dbReference>
<dbReference type="InterPro" id="IPR009100">
    <property type="entry name" value="AcylCoA_DH/oxidase_NM_dom_sf"/>
</dbReference>
<reference evidence="4 5" key="1">
    <citation type="submission" date="2020-04" db="EMBL/GenBank/DDBJ databases">
        <authorList>
            <person name="Wallbank WR R."/>
            <person name="Pardo Diaz C."/>
            <person name="Kozak K."/>
            <person name="Martin S."/>
            <person name="Jiggins C."/>
            <person name="Moest M."/>
            <person name="Warren A I."/>
            <person name="Byers J.R.P. K."/>
            <person name="Montejo-Kovacevich G."/>
            <person name="Yen C E."/>
        </authorList>
    </citation>
    <scope>NUCLEOTIDE SEQUENCE [LARGE SCALE GENOMIC DNA]</scope>
</reference>
<dbReference type="Gene3D" id="1.20.140.10">
    <property type="entry name" value="Butyryl-CoA Dehydrogenase, subunit A, domain 3"/>
    <property type="match status" value="2"/>
</dbReference>
<keyword evidence="1" id="KW-0809">Transit peptide</keyword>
<sequence>MNVVRKFCTVPHSYVSRNLYRKFRFSAVNYDSTAASQPQVQEEKYDFEDLNVIERTERRKAKIEPFMKNIFVSVFDRELLAYPEIINKEENENLEQRLTAIDSVFSDSKKTADDKRNILKSTKMYAAPVSWTRNGLSANNTESLMYLDAIAQDFQLAQELSDHWVGLQALQNGLTHDQYSMIIDDLISGDNTIALAIKERVAERITQSDFRTEAEMDGQGIWHISGEKICNHNDGYILVLCAIEASRLMAFLVHPRAQGVTTKGPFVNFMKTPATPLDQIPESALAQILGVSRLHAATLCRSRLKAAVHAVVEYTRPRVFVGKPLAELSTIRSTIGEALLDIYASESAEFFTAGLLDGYVEPDAELEMAMCRNFMANHGLRSMMKLLAIPELDKEEECKKLLNDMRHLALRGESLDSVNMFISLNGIHHAGKMMSQEVKQMRNPLMNPTFIIKKVIANRHQEKDNPKLTLYLAEHLHPSLKPPSEQLEYCVLRMRFACETLMARHGVKVNTAYTELNRLAEAATEILAMTSVLARASRSYCIGLRNAEMEMKLAACFVEKTRDHVKKLIREIDDGEYLNLDHFTVQFGRKVLDTNTLLVEKPIARTFW</sequence>
<evidence type="ECO:0000259" key="3">
    <source>
        <dbReference type="Pfam" id="PF21343"/>
    </source>
</evidence>